<sequence>MSTSSTRGGSSVARGATATPSTSQALSNFVHAILRDDGSELDVVEEVGSMLGDMRPLMRDSIDSQVADLQTGRQDSVRRDDLQHAIFGQIAGRHQQGTLLENTRTRTYMAVCKLFSAQQWPVTEADELASARYGPHDPRWVPATRDRRAPMTPEAQMAMLQSLLEAVDFVIEEVAGMLAAKRRLRRPSARQQQDEASPSAGGPTATSTLASTTTRAPTTRPSSAAEPSSATRPAFMSGPAPTAAASSRRRPASMSGLPSTAGASSTRRPTSMSGPTTTAVPASEAGADTLRAVADQDNVSSKGKSRALGEPQSSQRSRAQAVNAPWTAKETLAVAVAWWDGDLEQAAAKRQGHGTAARVDQHNQWIRTHGRELQVKPGDRTWDALDQRIRNLRKAGTTLAEIQAQVAEEQRTAGQQ</sequence>
<feature type="compositionally biased region" description="Low complexity" evidence="1">
    <location>
        <begin position="199"/>
        <end position="225"/>
    </location>
</feature>
<organism evidence="2 3">
    <name type="scientific">Friedmanniomyces endolithicus</name>
    <dbReference type="NCBI Taxonomy" id="329885"/>
    <lineage>
        <taxon>Eukaryota</taxon>
        <taxon>Fungi</taxon>
        <taxon>Dikarya</taxon>
        <taxon>Ascomycota</taxon>
        <taxon>Pezizomycotina</taxon>
        <taxon>Dothideomycetes</taxon>
        <taxon>Dothideomycetidae</taxon>
        <taxon>Mycosphaerellales</taxon>
        <taxon>Teratosphaeriaceae</taxon>
        <taxon>Friedmanniomyces</taxon>
    </lineage>
</organism>
<feature type="region of interest" description="Disordered" evidence="1">
    <location>
        <begin position="182"/>
        <end position="323"/>
    </location>
</feature>
<evidence type="ECO:0000313" key="2">
    <source>
        <dbReference type="EMBL" id="KAK0311111.1"/>
    </source>
</evidence>
<name>A0AAN6J7M6_9PEZI</name>
<feature type="compositionally biased region" description="Polar residues" evidence="1">
    <location>
        <begin position="311"/>
        <end position="320"/>
    </location>
</feature>
<proteinExistence type="predicted"/>
<gene>
    <name evidence="2" type="ORF">LTR82_014404</name>
</gene>
<accession>A0AAN6J7M6</accession>
<protein>
    <submittedName>
        <fullName evidence="2">Uncharacterized protein</fullName>
    </submittedName>
</protein>
<reference evidence="2" key="1">
    <citation type="submission" date="2021-12" db="EMBL/GenBank/DDBJ databases">
        <title>Black yeast isolated from Biological Soil Crust.</title>
        <authorList>
            <person name="Kurbessoian T."/>
        </authorList>
    </citation>
    <scope>NUCLEOTIDE SEQUENCE</scope>
    <source>
        <strain evidence="2">CCFEE 5208</strain>
    </source>
</reference>
<dbReference type="EMBL" id="JASUXU010000070">
    <property type="protein sequence ID" value="KAK0311111.1"/>
    <property type="molecule type" value="Genomic_DNA"/>
</dbReference>
<feature type="region of interest" description="Disordered" evidence="1">
    <location>
        <begin position="1"/>
        <end position="21"/>
    </location>
</feature>
<evidence type="ECO:0000313" key="3">
    <source>
        <dbReference type="Proteomes" id="UP001168146"/>
    </source>
</evidence>
<dbReference type="AlphaFoldDB" id="A0AAN6J7M6"/>
<comment type="caution">
    <text evidence="2">The sequence shown here is derived from an EMBL/GenBank/DDBJ whole genome shotgun (WGS) entry which is preliminary data.</text>
</comment>
<feature type="compositionally biased region" description="Polar residues" evidence="1">
    <location>
        <begin position="256"/>
        <end position="280"/>
    </location>
</feature>
<evidence type="ECO:0000256" key="1">
    <source>
        <dbReference type="SAM" id="MobiDB-lite"/>
    </source>
</evidence>
<dbReference type="Proteomes" id="UP001168146">
    <property type="component" value="Unassembled WGS sequence"/>
</dbReference>